<dbReference type="EMBL" id="JANJYI010000006">
    <property type="protein sequence ID" value="KAK2646114.1"/>
    <property type="molecule type" value="Genomic_DNA"/>
</dbReference>
<organism evidence="2 3">
    <name type="scientific">Dipteronia dyeriana</name>
    <dbReference type="NCBI Taxonomy" id="168575"/>
    <lineage>
        <taxon>Eukaryota</taxon>
        <taxon>Viridiplantae</taxon>
        <taxon>Streptophyta</taxon>
        <taxon>Embryophyta</taxon>
        <taxon>Tracheophyta</taxon>
        <taxon>Spermatophyta</taxon>
        <taxon>Magnoliopsida</taxon>
        <taxon>eudicotyledons</taxon>
        <taxon>Gunneridae</taxon>
        <taxon>Pentapetalae</taxon>
        <taxon>rosids</taxon>
        <taxon>malvids</taxon>
        <taxon>Sapindales</taxon>
        <taxon>Sapindaceae</taxon>
        <taxon>Hippocastanoideae</taxon>
        <taxon>Acereae</taxon>
        <taxon>Dipteronia</taxon>
    </lineage>
</organism>
<proteinExistence type="predicted"/>
<dbReference type="AlphaFoldDB" id="A0AAD9U2G6"/>
<name>A0AAD9U2G6_9ROSI</name>
<sequence length="96" mass="10300">MPRPGSESYQRQCGPLHKDVNRFLLTTPGGQTSDEGSYPLTVRDSGEGENPLGLPGAVPQGSHPDEGSSLRKKPLPISDGTYGQQVRDNIQTGRKV</sequence>
<accession>A0AAD9U2G6</accession>
<evidence type="ECO:0000313" key="3">
    <source>
        <dbReference type="Proteomes" id="UP001280121"/>
    </source>
</evidence>
<gene>
    <name evidence="2" type="ORF">Ddye_021309</name>
</gene>
<evidence type="ECO:0000313" key="2">
    <source>
        <dbReference type="EMBL" id="KAK2646114.1"/>
    </source>
</evidence>
<comment type="caution">
    <text evidence="2">The sequence shown here is derived from an EMBL/GenBank/DDBJ whole genome shotgun (WGS) entry which is preliminary data.</text>
</comment>
<dbReference type="Proteomes" id="UP001280121">
    <property type="component" value="Unassembled WGS sequence"/>
</dbReference>
<feature type="region of interest" description="Disordered" evidence="1">
    <location>
        <begin position="24"/>
        <end position="96"/>
    </location>
</feature>
<evidence type="ECO:0000256" key="1">
    <source>
        <dbReference type="SAM" id="MobiDB-lite"/>
    </source>
</evidence>
<keyword evidence="3" id="KW-1185">Reference proteome</keyword>
<protein>
    <submittedName>
        <fullName evidence="2">Uncharacterized protein</fullName>
    </submittedName>
</protein>
<feature type="compositionally biased region" description="Polar residues" evidence="1">
    <location>
        <begin position="81"/>
        <end position="96"/>
    </location>
</feature>
<reference evidence="2" key="1">
    <citation type="journal article" date="2023" name="Plant J.">
        <title>Genome sequences and population genomics provide insights into the demographic history, inbreeding, and mutation load of two 'living fossil' tree species of Dipteronia.</title>
        <authorList>
            <person name="Feng Y."/>
            <person name="Comes H.P."/>
            <person name="Chen J."/>
            <person name="Zhu S."/>
            <person name="Lu R."/>
            <person name="Zhang X."/>
            <person name="Li P."/>
            <person name="Qiu J."/>
            <person name="Olsen K.M."/>
            <person name="Qiu Y."/>
        </authorList>
    </citation>
    <scope>NUCLEOTIDE SEQUENCE</scope>
    <source>
        <strain evidence="2">KIB01</strain>
    </source>
</reference>